<dbReference type="Gene3D" id="3.30.560.10">
    <property type="entry name" value="Glucose Oxidase, domain 3"/>
    <property type="match status" value="1"/>
</dbReference>
<comment type="cofactor">
    <cofactor evidence="1">
        <name>FAD</name>
        <dbReference type="ChEBI" id="CHEBI:57692"/>
    </cofactor>
</comment>
<dbReference type="PROSITE" id="PS00623">
    <property type="entry name" value="GMC_OXRED_1"/>
    <property type="match status" value="1"/>
</dbReference>
<gene>
    <name evidence="10" type="primary">LOC113514792</name>
</gene>
<evidence type="ECO:0000313" key="10">
    <source>
        <dbReference type="RefSeq" id="XP_052748759.1"/>
    </source>
</evidence>
<evidence type="ECO:0000256" key="4">
    <source>
        <dbReference type="ARBA" id="ARBA00022827"/>
    </source>
</evidence>
<dbReference type="RefSeq" id="XP_052748759.1">
    <property type="nucleotide sequence ID" value="XM_052892799.1"/>
</dbReference>
<dbReference type="SUPFAM" id="SSF51905">
    <property type="entry name" value="FAD/NAD(P)-binding domain"/>
    <property type="match status" value="1"/>
</dbReference>
<evidence type="ECO:0000256" key="2">
    <source>
        <dbReference type="ARBA" id="ARBA00010790"/>
    </source>
</evidence>
<evidence type="ECO:0000259" key="7">
    <source>
        <dbReference type="PROSITE" id="PS00623"/>
    </source>
</evidence>
<comment type="similarity">
    <text evidence="2 5">Belongs to the GMC oxidoreductase family.</text>
</comment>
<dbReference type="PROSITE" id="PS00624">
    <property type="entry name" value="GMC_OXRED_2"/>
    <property type="match status" value="1"/>
</dbReference>
<dbReference type="PIRSF" id="PIRSF000137">
    <property type="entry name" value="Alcohol_oxidase"/>
    <property type="match status" value="1"/>
</dbReference>
<evidence type="ECO:0000256" key="1">
    <source>
        <dbReference type="ARBA" id="ARBA00001974"/>
    </source>
</evidence>
<feature type="non-terminal residue" evidence="10">
    <location>
        <position position="1"/>
    </location>
</feature>
<name>A0ABM3MBF9_GALME</name>
<feature type="domain" description="Glucose-methanol-choline oxidoreductase N-terminal" evidence="7">
    <location>
        <begin position="115"/>
        <end position="138"/>
    </location>
</feature>
<dbReference type="Proteomes" id="UP001652740">
    <property type="component" value="Unplaced"/>
</dbReference>
<dbReference type="GeneID" id="113514792"/>
<sequence>LVFLLLSVLGTTQFAGALLPSFSMPVGVTLTDGEEFEYIVVGAGAAGAPVAARLALAGASVLLVEAGGDPDPISWVPAAVVMALANPTMNYLYKTMSNNVSCLSSQNRACQARRGKGLGGTTSINYMMYVRGNRHDFDELNITGWSWKHMEPYFLRYEGLQDLDLLPASSIPYHNTTGTMKIGFFEDSKNPWHSRIIDGYEALNFPRNPDVNGVSQIGVSRIIGYTYRNERMSTARGYLGRDDVKRKLKVAKYTRCTGVIIDDDNVARGITVVHGSSNATLRLYASREVILSAGALVTPQLLMLSGIGPADHLNEMGIPVRVDLPVGNNMTDQSLVAIFVKVEEQLSLAKEILNSSESGMLLPPSGSISLTDVTAFVNTLCYDFVNRQLTTNSTECELPTTQFYNMDTGSFIAEQVIFRFLGMDDSLVNQLSEISKNYTLITMLSAPLQPKSSGTVRLASVDPLQMPAIFPNYLSDDRDLDEMVRGIRIIEQLIETPVFKAAGASLVRLELKDCPGGGQQRDSDEYWRCYARHLTATAFHSVGTSALGRVLDARLRVRGVARLRVADASALPRLPRGNPGAAIIAFGERLADFLLEDNIN</sequence>
<keyword evidence="9" id="KW-1185">Reference proteome</keyword>
<dbReference type="Gene3D" id="3.50.50.60">
    <property type="entry name" value="FAD/NAD(P)-binding domain"/>
    <property type="match status" value="1"/>
</dbReference>
<proteinExistence type="inferred from homology"/>
<keyword evidence="4 5" id="KW-0274">FAD</keyword>
<dbReference type="InterPro" id="IPR012132">
    <property type="entry name" value="GMC_OxRdtase"/>
</dbReference>
<dbReference type="Pfam" id="PF00732">
    <property type="entry name" value="GMC_oxred_N"/>
    <property type="match status" value="1"/>
</dbReference>
<keyword evidence="3 5" id="KW-0285">Flavoprotein</keyword>
<evidence type="ECO:0000259" key="8">
    <source>
        <dbReference type="PROSITE" id="PS00624"/>
    </source>
</evidence>
<dbReference type="InterPro" id="IPR036188">
    <property type="entry name" value="FAD/NAD-bd_sf"/>
</dbReference>
<feature type="domain" description="Glucose-methanol-choline oxidoreductase N-terminal" evidence="8">
    <location>
        <begin position="294"/>
        <end position="308"/>
    </location>
</feature>
<evidence type="ECO:0000256" key="3">
    <source>
        <dbReference type="ARBA" id="ARBA00022630"/>
    </source>
</evidence>
<evidence type="ECO:0000313" key="9">
    <source>
        <dbReference type="Proteomes" id="UP001652740"/>
    </source>
</evidence>
<evidence type="ECO:0000256" key="5">
    <source>
        <dbReference type="RuleBase" id="RU003968"/>
    </source>
</evidence>
<organism evidence="9 10">
    <name type="scientific">Galleria mellonella</name>
    <name type="common">Greater wax moth</name>
    <dbReference type="NCBI Taxonomy" id="7137"/>
    <lineage>
        <taxon>Eukaryota</taxon>
        <taxon>Metazoa</taxon>
        <taxon>Ecdysozoa</taxon>
        <taxon>Arthropoda</taxon>
        <taxon>Hexapoda</taxon>
        <taxon>Insecta</taxon>
        <taxon>Pterygota</taxon>
        <taxon>Neoptera</taxon>
        <taxon>Endopterygota</taxon>
        <taxon>Lepidoptera</taxon>
        <taxon>Glossata</taxon>
        <taxon>Ditrysia</taxon>
        <taxon>Pyraloidea</taxon>
        <taxon>Pyralidae</taxon>
        <taxon>Galleriinae</taxon>
        <taxon>Galleria</taxon>
    </lineage>
</organism>
<protein>
    <submittedName>
        <fullName evidence="10">Ecdysone oxidase-like</fullName>
    </submittedName>
</protein>
<evidence type="ECO:0000256" key="6">
    <source>
        <dbReference type="SAM" id="SignalP"/>
    </source>
</evidence>
<reference evidence="10" key="1">
    <citation type="submission" date="2025-08" db="UniProtKB">
        <authorList>
            <consortium name="RefSeq"/>
        </authorList>
    </citation>
    <scope>IDENTIFICATION</scope>
    <source>
        <tissue evidence="10">Whole larvae</tissue>
    </source>
</reference>
<dbReference type="InterPro" id="IPR007867">
    <property type="entry name" value="GMC_OxRtase_C"/>
</dbReference>
<dbReference type="SUPFAM" id="SSF54373">
    <property type="entry name" value="FAD-linked reductases, C-terminal domain"/>
    <property type="match status" value="1"/>
</dbReference>
<dbReference type="PANTHER" id="PTHR11552:SF147">
    <property type="entry name" value="CHOLINE DEHYDROGENASE, MITOCHONDRIAL"/>
    <property type="match status" value="1"/>
</dbReference>
<feature type="signal peptide" evidence="6">
    <location>
        <begin position="1"/>
        <end position="17"/>
    </location>
</feature>
<dbReference type="Pfam" id="PF05199">
    <property type="entry name" value="GMC_oxred_C"/>
    <property type="match status" value="1"/>
</dbReference>
<dbReference type="PANTHER" id="PTHR11552">
    <property type="entry name" value="GLUCOSE-METHANOL-CHOLINE GMC OXIDOREDUCTASE"/>
    <property type="match status" value="1"/>
</dbReference>
<dbReference type="InterPro" id="IPR000172">
    <property type="entry name" value="GMC_OxRdtase_N"/>
</dbReference>
<feature type="chain" id="PRO_5045391736" evidence="6">
    <location>
        <begin position="18"/>
        <end position="600"/>
    </location>
</feature>
<keyword evidence="6" id="KW-0732">Signal</keyword>
<accession>A0ABM3MBF9</accession>